<gene>
    <name evidence="2" type="ORF">F2Q69_00020573</name>
</gene>
<accession>A0A8S9QJK4</accession>
<reference evidence="2" key="1">
    <citation type="submission" date="2019-12" db="EMBL/GenBank/DDBJ databases">
        <title>Genome sequencing and annotation of Brassica cretica.</title>
        <authorList>
            <person name="Studholme D.J."/>
            <person name="Sarris P."/>
        </authorList>
    </citation>
    <scope>NUCLEOTIDE SEQUENCE</scope>
    <source>
        <strain evidence="2">PFS-109/04</strain>
        <tissue evidence="2">Leaf</tissue>
    </source>
</reference>
<sequence>MDTWLHKLSGEIRVYCPYNHLSAIYPPSESPRATAAAAVAQVDSVAGPSRTPLGLTKSCKLHGVKGHNTCECKTLFAQFLASIESVELKIPPPKPKSENSWSRNKDRKNHRKNQGKPHQDDQKPKDAEQTPRQDDDGDVSADEDQPAVRQRIKVIRAQPESSSDEESDHEEAPDSSDLRMLLNRKATPRINETPGPSDLRVELNAKRTNHAPSQRSSPASPNDNPIIDLRGQLNARMDDLQSPEALRSVAVDEGGADLVIASESPKP</sequence>
<evidence type="ECO:0000313" key="2">
    <source>
        <dbReference type="EMBL" id="KAF3538424.1"/>
    </source>
</evidence>
<feature type="region of interest" description="Disordered" evidence="1">
    <location>
        <begin position="89"/>
        <end position="228"/>
    </location>
</feature>
<dbReference type="AlphaFoldDB" id="A0A8S9QJK4"/>
<proteinExistence type="predicted"/>
<evidence type="ECO:0000256" key="1">
    <source>
        <dbReference type="SAM" id="MobiDB-lite"/>
    </source>
</evidence>
<feature type="compositionally biased region" description="Acidic residues" evidence="1">
    <location>
        <begin position="135"/>
        <end position="145"/>
    </location>
</feature>
<feature type="compositionally biased region" description="Polar residues" evidence="1">
    <location>
        <begin position="210"/>
        <end position="223"/>
    </location>
</feature>
<dbReference type="Proteomes" id="UP000712600">
    <property type="component" value="Unassembled WGS sequence"/>
</dbReference>
<feature type="compositionally biased region" description="Acidic residues" evidence="1">
    <location>
        <begin position="162"/>
        <end position="174"/>
    </location>
</feature>
<feature type="compositionally biased region" description="Basic residues" evidence="1">
    <location>
        <begin position="105"/>
        <end position="115"/>
    </location>
</feature>
<dbReference type="EMBL" id="QGKX02001290">
    <property type="protein sequence ID" value="KAF3538424.1"/>
    <property type="molecule type" value="Genomic_DNA"/>
</dbReference>
<comment type="caution">
    <text evidence="2">The sequence shown here is derived from an EMBL/GenBank/DDBJ whole genome shotgun (WGS) entry which is preliminary data.</text>
</comment>
<protein>
    <submittedName>
        <fullName evidence="2">Uncharacterized protein</fullName>
    </submittedName>
</protein>
<evidence type="ECO:0000313" key="3">
    <source>
        <dbReference type="Proteomes" id="UP000712600"/>
    </source>
</evidence>
<organism evidence="2 3">
    <name type="scientific">Brassica cretica</name>
    <name type="common">Mustard</name>
    <dbReference type="NCBI Taxonomy" id="69181"/>
    <lineage>
        <taxon>Eukaryota</taxon>
        <taxon>Viridiplantae</taxon>
        <taxon>Streptophyta</taxon>
        <taxon>Embryophyta</taxon>
        <taxon>Tracheophyta</taxon>
        <taxon>Spermatophyta</taxon>
        <taxon>Magnoliopsida</taxon>
        <taxon>eudicotyledons</taxon>
        <taxon>Gunneridae</taxon>
        <taxon>Pentapetalae</taxon>
        <taxon>rosids</taxon>
        <taxon>malvids</taxon>
        <taxon>Brassicales</taxon>
        <taxon>Brassicaceae</taxon>
        <taxon>Brassiceae</taxon>
        <taxon>Brassica</taxon>
    </lineage>
</organism>
<feature type="compositionally biased region" description="Basic and acidic residues" evidence="1">
    <location>
        <begin position="117"/>
        <end position="134"/>
    </location>
</feature>
<name>A0A8S9QJK4_BRACR</name>